<reference evidence="1 2" key="1">
    <citation type="journal article" date="2014" name="Gut Pathog.">
        <title>Gene clusters of Hafnia alvei strain FB1 important in survival and pathogenesis: a draft genome perspective.</title>
        <authorList>
            <person name="Tan J.Y."/>
            <person name="Yin W.F."/>
            <person name="Chan K.G."/>
        </authorList>
    </citation>
    <scope>NUCLEOTIDE SEQUENCE [LARGE SCALE GENOMIC DNA]</scope>
    <source>
        <strain evidence="1 2">FB1</strain>
    </source>
</reference>
<dbReference type="PATRIC" id="fig|1453496.5.peg.1624"/>
<accession>A0A097R0W8</accession>
<keyword evidence="2" id="KW-1185">Reference proteome</keyword>
<dbReference type="InterPro" id="IPR007488">
    <property type="entry name" value="DUF535"/>
</dbReference>
<proteinExistence type="predicted"/>
<dbReference type="GO" id="GO:0006974">
    <property type="term" value="P:DNA damage response"/>
    <property type="evidence" value="ECO:0007669"/>
    <property type="project" value="TreeGrafter"/>
</dbReference>
<dbReference type="HOGENOM" id="CLU_065818_1_0_6"/>
<evidence type="ECO:0000313" key="2">
    <source>
        <dbReference type="Proteomes" id="UP000029986"/>
    </source>
</evidence>
<sequence length="316" mass="35924">MSQISVERTADSSMTGFQLFNSLVKGDLKPGRLWHAKNYRVKFALRTLLAPVTTIKLLENIAAIPSCQDVLLTQPRLPCKLHHPYLNVHFKRQDTVKAIGEHYQMIDDALPQSVLRKIYHAKPYYLCEITGKNGQLYRIGISPIDSLNKEGELSLLFYNDEGTMLSECTFTLLTYLGKKTLFVGGLQGPKRSVPHELIQTATKECHGLFPKRLLMQALCLFANSVGCEQILAVGNSTHIYKNWRYSKKKSSKMMSDYDSFWLSIGAETTQEGYFRLPLAIARKSLEEIASKKRAEYRRRYQLLDDLESAAHAALSR</sequence>
<evidence type="ECO:0000313" key="1">
    <source>
        <dbReference type="EMBL" id="AIU72362.1"/>
    </source>
</evidence>
<evidence type="ECO:0008006" key="3">
    <source>
        <dbReference type="Google" id="ProtNLM"/>
    </source>
</evidence>
<dbReference type="RefSeq" id="WP_025800941.1">
    <property type="nucleotide sequence ID" value="NZ_CP009706.1"/>
</dbReference>
<dbReference type="PANTHER" id="PTHR38785:SF1">
    <property type="entry name" value="HOMOLOG OF VIRK"/>
    <property type="match status" value="1"/>
</dbReference>
<dbReference type="PANTHER" id="PTHR38785">
    <property type="entry name" value="HOMOLOG OF VIRK"/>
    <property type="match status" value="1"/>
</dbReference>
<protein>
    <recommendedName>
        <fullName evidence="3">Virulence factor VirK</fullName>
    </recommendedName>
</protein>
<dbReference type="AlphaFoldDB" id="A0A097R0W8"/>
<dbReference type="EMBL" id="CP009706">
    <property type="protein sequence ID" value="AIU72362.1"/>
    <property type="molecule type" value="Genomic_DNA"/>
</dbReference>
<dbReference type="KEGG" id="hav:AT03_08145"/>
<dbReference type="OrthoDB" id="6835762at2"/>
<gene>
    <name evidence="1" type="ORF">AT03_08145</name>
</gene>
<organism evidence="1 2">
    <name type="scientific">Hafnia alvei FB1</name>
    <dbReference type="NCBI Taxonomy" id="1453496"/>
    <lineage>
        <taxon>Bacteria</taxon>
        <taxon>Pseudomonadati</taxon>
        <taxon>Pseudomonadota</taxon>
        <taxon>Gammaproteobacteria</taxon>
        <taxon>Enterobacterales</taxon>
        <taxon>Hafniaceae</taxon>
        <taxon>Hafnia</taxon>
    </lineage>
</organism>
<dbReference type="Proteomes" id="UP000029986">
    <property type="component" value="Chromosome"/>
</dbReference>
<dbReference type="eggNOG" id="COG2990">
    <property type="taxonomic scope" value="Bacteria"/>
</dbReference>
<name>A0A097R0W8_HAFAL</name>
<dbReference type="Pfam" id="PF04393">
    <property type="entry name" value="DUF535"/>
    <property type="match status" value="1"/>
</dbReference>